<dbReference type="PATRIC" id="fig|908809.3.peg.327"/>
<dbReference type="InterPro" id="IPR051094">
    <property type="entry name" value="Diverse_Catalytic_Enzymes"/>
</dbReference>
<protein>
    <recommendedName>
        <fullName evidence="1">bis(5'-nucleosyl)-tetraphosphatase (symmetrical)</fullName>
        <ecNumber evidence="1">3.6.1.41</ecNumber>
    </recommendedName>
</protein>
<feature type="domain" description="HD/PDEase" evidence="7">
    <location>
        <begin position="14"/>
        <end position="142"/>
    </location>
</feature>
<keyword evidence="5" id="KW-0408">Iron</keyword>
<name>A0A0R3K6U5_CALMK</name>
<dbReference type="InterPro" id="IPR003607">
    <property type="entry name" value="HD/PDEase_dom"/>
</dbReference>
<keyword evidence="4" id="KW-0378">Hydrolase</keyword>
<dbReference type="OrthoDB" id="5295945at2"/>
<evidence type="ECO:0000256" key="3">
    <source>
        <dbReference type="ARBA" id="ARBA00022741"/>
    </source>
</evidence>
<dbReference type="GO" id="GO:0046872">
    <property type="term" value="F:metal ion binding"/>
    <property type="evidence" value="ECO:0007669"/>
    <property type="project" value="UniProtKB-KW"/>
</dbReference>
<gene>
    <name evidence="8" type="ORF">ABG79_00329</name>
</gene>
<dbReference type="GO" id="GO:0016779">
    <property type="term" value="F:nucleotidyltransferase activity"/>
    <property type="evidence" value="ECO:0007669"/>
    <property type="project" value="UniProtKB-KW"/>
</dbReference>
<dbReference type="PANTHER" id="PTHR35795">
    <property type="entry name" value="SLR1885 PROTEIN"/>
    <property type="match status" value="1"/>
</dbReference>
<proteinExistence type="predicted"/>
<keyword evidence="8" id="KW-0548">Nucleotidyltransferase</keyword>
<keyword evidence="8" id="KW-0808">Transferase</keyword>
<reference evidence="8 9" key="1">
    <citation type="submission" date="2015-09" db="EMBL/GenBank/DDBJ databases">
        <title>Draft genome sequence of a Caloramator mitchellensis, a moderate thermophile from the Great Artesian Basin of Australia.</title>
        <authorList>
            <person name="Patel B.K."/>
        </authorList>
    </citation>
    <scope>NUCLEOTIDE SEQUENCE [LARGE SCALE GENOMIC DNA]</scope>
    <source>
        <strain evidence="8 9">VF08</strain>
    </source>
</reference>
<evidence type="ECO:0000256" key="4">
    <source>
        <dbReference type="ARBA" id="ARBA00022801"/>
    </source>
</evidence>
<comment type="caution">
    <text evidence="8">The sequence shown here is derived from an EMBL/GenBank/DDBJ whole genome shotgun (WGS) entry which is preliminary data.</text>
</comment>
<keyword evidence="3" id="KW-0547">Nucleotide-binding</keyword>
<dbReference type="SMART" id="SM00471">
    <property type="entry name" value="HDc"/>
    <property type="match status" value="1"/>
</dbReference>
<dbReference type="Gene3D" id="1.10.3210.10">
    <property type="entry name" value="Hypothetical protein af1432"/>
    <property type="match status" value="1"/>
</dbReference>
<dbReference type="EMBL" id="LKHP01000001">
    <property type="protein sequence ID" value="KRQ88159.1"/>
    <property type="molecule type" value="Genomic_DNA"/>
</dbReference>
<dbReference type="CDD" id="cd00077">
    <property type="entry name" value="HDc"/>
    <property type="match status" value="1"/>
</dbReference>
<organism evidence="8 9">
    <name type="scientific">Caloramator mitchellensis</name>
    <dbReference type="NCBI Taxonomy" id="908809"/>
    <lineage>
        <taxon>Bacteria</taxon>
        <taxon>Bacillati</taxon>
        <taxon>Bacillota</taxon>
        <taxon>Clostridia</taxon>
        <taxon>Eubacteriales</taxon>
        <taxon>Clostridiaceae</taxon>
        <taxon>Caloramator</taxon>
    </lineage>
</organism>
<dbReference type="Proteomes" id="UP000052015">
    <property type="component" value="Unassembled WGS sequence"/>
</dbReference>
<dbReference type="SUPFAM" id="SSF109604">
    <property type="entry name" value="HD-domain/PDEase-like"/>
    <property type="match status" value="1"/>
</dbReference>
<dbReference type="EC" id="3.6.1.41" evidence="1"/>
<dbReference type="STRING" id="908809.ABG79_00329"/>
<dbReference type="NCBIfam" id="TIGR00488">
    <property type="entry name" value="bis(5'-nucleosyl)-tetraphosphatase (symmetrical) YqeK"/>
    <property type="match status" value="1"/>
</dbReference>
<sequence>MNIKEIEQKLKFILDEKRMIHSLNVANSALELAKYYGIDLQKIEVAALLHDCAKNFSKDELITLAGNYKIEIDEVQRNSPFLLHGPVGAYFAKYEFGIYDDDIFNSIYFHTTGRKNMSLFEKIIYIADMISIDRSYPEVDLIRELVKVDLDKALIEATNSTLKYVIQRNLLIHPLTIDFRNWLLMKGGK</sequence>
<dbReference type="RefSeq" id="WP_057976436.1">
    <property type="nucleotide sequence ID" value="NZ_LKHP01000001.1"/>
</dbReference>
<keyword evidence="2" id="KW-0479">Metal-binding</keyword>
<evidence type="ECO:0000256" key="2">
    <source>
        <dbReference type="ARBA" id="ARBA00022723"/>
    </source>
</evidence>
<evidence type="ECO:0000256" key="5">
    <source>
        <dbReference type="ARBA" id="ARBA00023004"/>
    </source>
</evidence>
<dbReference type="GO" id="GO:0008803">
    <property type="term" value="F:bis(5'-nucleosyl)-tetraphosphatase (symmetrical) activity"/>
    <property type="evidence" value="ECO:0007669"/>
    <property type="project" value="UniProtKB-EC"/>
</dbReference>
<dbReference type="InterPro" id="IPR005249">
    <property type="entry name" value="YqeK"/>
</dbReference>
<keyword evidence="9" id="KW-1185">Reference proteome</keyword>
<accession>A0A0R3K6U5</accession>
<dbReference type="AlphaFoldDB" id="A0A0R3K6U5"/>
<evidence type="ECO:0000313" key="8">
    <source>
        <dbReference type="EMBL" id="KRQ88159.1"/>
    </source>
</evidence>
<dbReference type="PANTHER" id="PTHR35795:SF1">
    <property type="entry name" value="BIS(5'-NUCLEOSYL)-TETRAPHOSPHATASE, SYMMETRICAL"/>
    <property type="match status" value="1"/>
</dbReference>
<evidence type="ECO:0000256" key="6">
    <source>
        <dbReference type="ARBA" id="ARBA00049417"/>
    </source>
</evidence>
<comment type="catalytic activity">
    <reaction evidence="6">
        <text>P(1),P(4)-bis(5'-adenosyl) tetraphosphate + H2O = 2 ADP + 2 H(+)</text>
        <dbReference type="Rhea" id="RHEA:24252"/>
        <dbReference type="ChEBI" id="CHEBI:15377"/>
        <dbReference type="ChEBI" id="CHEBI:15378"/>
        <dbReference type="ChEBI" id="CHEBI:58141"/>
        <dbReference type="ChEBI" id="CHEBI:456216"/>
        <dbReference type="EC" id="3.6.1.41"/>
    </reaction>
</comment>
<dbReference type="GO" id="GO:0000166">
    <property type="term" value="F:nucleotide binding"/>
    <property type="evidence" value="ECO:0007669"/>
    <property type="project" value="UniProtKB-KW"/>
</dbReference>
<dbReference type="Pfam" id="PF01966">
    <property type="entry name" value="HD"/>
    <property type="match status" value="1"/>
</dbReference>
<evidence type="ECO:0000256" key="1">
    <source>
        <dbReference type="ARBA" id="ARBA00012506"/>
    </source>
</evidence>
<dbReference type="NCBIfam" id="TIGR00277">
    <property type="entry name" value="HDIG"/>
    <property type="match status" value="1"/>
</dbReference>
<evidence type="ECO:0000259" key="7">
    <source>
        <dbReference type="SMART" id="SM00471"/>
    </source>
</evidence>
<dbReference type="InterPro" id="IPR006674">
    <property type="entry name" value="HD_domain"/>
</dbReference>
<dbReference type="InterPro" id="IPR006675">
    <property type="entry name" value="HDIG_dom"/>
</dbReference>
<evidence type="ECO:0000313" key="9">
    <source>
        <dbReference type="Proteomes" id="UP000052015"/>
    </source>
</evidence>